<gene>
    <name evidence="1" type="ORF">S01H4_45413</name>
</gene>
<comment type="caution">
    <text evidence="1">The sequence shown here is derived from an EMBL/GenBank/DDBJ whole genome shotgun (WGS) entry which is preliminary data.</text>
</comment>
<evidence type="ECO:0000313" key="1">
    <source>
        <dbReference type="EMBL" id="GAG98927.1"/>
    </source>
</evidence>
<proteinExistence type="predicted"/>
<dbReference type="EMBL" id="BART01025276">
    <property type="protein sequence ID" value="GAG98927.1"/>
    <property type="molecule type" value="Genomic_DNA"/>
</dbReference>
<reference evidence="1" key="1">
    <citation type="journal article" date="2014" name="Front. Microbiol.">
        <title>High frequency of phylogenetically diverse reductive dehalogenase-homologous genes in deep subseafloor sedimentary metagenomes.</title>
        <authorList>
            <person name="Kawai M."/>
            <person name="Futagami T."/>
            <person name="Toyoda A."/>
            <person name="Takaki Y."/>
            <person name="Nishi S."/>
            <person name="Hori S."/>
            <person name="Arai W."/>
            <person name="Tsubouchi T."/>
            <person name="Morono Y."/>
            <person name="Uchiyama I."/>
            <person name="Ito T."/>
            <person name="Fujiyama A."/>
            <person name="Inagaki F."/>
            <person name="Takami H."/>
        </authorList>
    </citation>
    <scope>NUCLEOTIDE SEQUENCE</scope>
    <source>
        <strain evidence="1">Expedition CK06-06</strain>
    </source>
</reference>
<accession>X1D1E1</accession>
<organism evidence="1">
    <name type="scientific">marine sediment metagenome</name>
    <dbReference type="NCBI Taxonomy" id="412755"/>
    <lineage>
        <taxon>unclassified sequences</taxon>
        <taxon>metagenomes</taxon>
        <taxon>ecological metagenomes</taxon>
    </lineage>
</organism>
<name>X1D1E1_9ZZZZ</name>
<dbReference type="AlphaFoldDB" id="X1D1E1"/>
<sequence>MVREYESRVSRKYLRREVNKIEEDFASDTYSSDVGDSCFSD</sequence>
<protein>
    <submittedName>
        <fullName evidence="1">Uncharacterized protein</fullName>
    </submittedName>
</protein>